<evidence type="ECO:0000256" key="5">
    <source>
        <dbReference type="ARBA" id="ARBA00023157"/>
    </source>
</evidence>
<dbReference type="GO" id="GO:0005199">
    <property type="term" value="F:structural constituent of cell wall"/>
    <property type="evidence" value="ECO:0007669"/>
    <property type="project" value="InterPro"/>
</dbReference>
<evidence type="ECO:0000256" key="4">
    <source>
        <dbReference type="ARBA" id="ARBA00022525"/>
    </source>
</evidence>
<dbReference type="GO" id="GO:0009277">
    <property type="term" value="C:fungal-type cell wall"/>
    <property type="evidence" value="ECO:0007669"/>
    <property type="project" value="InterPro"/>
</dbReference>
<evidence type="ECO:0000256" key="3">
    <source>
        <dbReference type="ARBA" id="ARBA00022512"/>
    </source>
</evidence>
<evidence type="ECO:0000256" key="1">
    <source>
        <dbReference type="ARBA" id="ARBA00004191"/>
    </source>
</evidence>
<proteinExistence type="inferred from homology"/>
<keyword evidence="6" id="KW-0732">Signal</keyword>
<reference evidence="8" key="1">
    <citation type="journal article" date="2012" name="Science">
        <title>The Paleozoic origin of enzymatic lignin decomposition reconstructed from 31 fungal genomes.</title>
        <authorList>
            <person name="Floudas D."/>
            <person name="Binder M."/>
            <person name="Riley R."/>
            <person name="Barry K."/>
            <person name="Blanchette R.A."/>
            <person name="Henrissat B."/>
            <person name="Martinez A.T."/>
            <person name="Otillar R."/>
            <person name="Spatafora J.W."/>
            <person name="Yadav J.S."/>
            <person name="Aerts A."/>
            <person name="Benoit I."/>
            <person name="Boyd A."/>
            <person name="Carlson A."/>
            <person name="Copeland A."/>
            <person name="Coutinho P.M."/>
            <person name="de Vries R.P."/>
            <person name="Ferreira P."/>
            <person name="Findley K."/>
            <person name="Foster B."/>
            <person name="Gaskell J."/>
            <person name="Glotzer D."/>
            <person name="Gorecki P."/>
            <person name="Heitman J."/>
            <person name="Hesse C."/>
            <person name="Hori C."/>
            <person name="Igarashi K."/>
            <person name="Jurgens J.A."/>
            <person name="Kallen N."/>
            <person name="Kersten P."/>
            <person name="Kohler A."/>
            <person name="Kuees U."/>
            <person name="Kumar T.K.A."/>
            <person name="Kuo A."/>
            <person name="LaButti K."/>
            <person name="Larrondo L.F."/>
            <person name="Lindquist E."/>
            <person name="Ling A."/>
            <person name="Lombard V."/>
            <person name="Lucas S."/>
            <person name="Lundell T."/>
            <person name="Martin R."/>
            <person name="McLaughlin D.J."/>
            <person name="Morgenstern I."/>
            <person name="Morin E."/>
            <person name="Murat C."/>
            <person name="Nagy L.G."/>
            <person name="Nolan M."/>
            <person name="Ohm R.A."/>
            <person name="Patyshakuliyeva A."/>
            <person name="Rokas A."/>
            <person name="Ruiz-Duenas F.J."/>
            <person name="Sabat G."/>
            <person name="Salamov A."/>
            <person name="Samejima M."/>
            <person name="Schmutz J."/>
            <person name="Slot J.C."/>
            <person name="St John F."/>
            <person name="Stenlid J."/>
            <person name="Sun H."/>
            <person name="Sun S."/>
            <person name="Syed K."/>
            <person name="Tsang A."/>
            <person name="Wiebenga A."/>
            <person name="Young D."/>
            <person name="Pisabarro A."/>
            <person name="Eastwood D.C."/>
            <person name="Martin F."/>
            <person name="Cullen D."/>
            <person name="Grigoriev I.V."/>
            <person name="Hibbett D.S."/>
        </authorList>
    </citation>
    <scope>NUCLEOTIDE SEQUENCE [LARGE SCALE GENOMIC DNA]</scope>
    <source>
        <strain evidence="8">HHB-11173 SS5</strain>
    </source>
</reference>
<keyword evidence="3 6" id="KW-0134">Cell wall</keyword>
<evidence type="ECO:0000256" key="2">
    <source>
        <dbReference type="ARBA" id="ARBA00010446"/>
    </source>
</evidence>
<dbReference type="OrthoDB" id="4225815at2759"/>
<feature type="non-terminal residue" evidence="7">
    <location>
        <position position="102"/>
    </location>
</feature>
<gene>
    <name evidence="7" type="ORF">PUNSTDRAFT_29251</name>
</gene>
<dbReference type="CDD" id="cd23507">
    <property type="entry name" value="hydrophobin_I"/>
    <property type="match status" value="1"/>
</dbReference>
<dbReference type="EMBL" id="JH687552">
    <property type="protein sequence ID" value="EIN05019.1"/>
    <property type="molecule type" value="Genomic_DNA"/>
</dbReference>
<sequence>LFAASSLAIFAVASPAALVARQNCDTGSVQCCNTLTNSTDPSTSAILGLIGAVVSGVDVPIGLECNPITVIGAGANGCSASPVCCENTNDGLVGIGCVPVDV</sequence>
<keyword evidence="5 6" id="KW-1015">Disulfide bond</keyword>
<feature type="signal peptide" evidence="6">
    <location>
        <begin position="1"/>
        <end position="21"/>
    </location>
</feature>
<evidence type="ECO:0000313" key="8">
    <source>
        <dbReference type="Proteomes" id="UP000054196"/>
    </source>
</evidence>
<dbReference type="KEGG" id="psq:PUNSTDRAFT_29251"/>
<dbReference type="InterPro" id="IPR001338">
    <property type="entry name" value="Class_I_Hydrophobin"/>
</dbReference>
<organism evidence="7 8">
    <name type="scientific">Punctularia strigosozonata (strain HHB-11173)</name>
    <name type="common">White-rot fungus</name>
    <dbReference type="NCBI Taxonomy" id="741275"/>
    <lineage>
        <taxon>Eukaryota</taxon>
        <taxon>Fungi</taxon>
        <taxon>Dikarya</taxon>
        <taxon>Basidiomycota</taxon>
        <taxon>Agaricomycotina</taxon>
        <taxon>Agaricomycetes</taxon>
        <taxon>Corticiales</taxon>
        <taxon>Punctulariaceae</taxon>
        <taxon>Punctularia</taxon>
    </lineage>
</organism>
<feature type="chain" id="PRO_5013987216" description="Hydrophobin" evidence="6">
    <location>
        <begin position="22"/>
        <end position="102"/>
    </location>
</feature>
<dbReference type="RefSeq" id="XP_007387942.1">
    <property type="nucleotide sequence ID" value="XM_007387880.1"/>
</dbReference>
<evidence type="ECO:0000256" key="6">
    <source>
        <dbReference type="RuleBase" id="RU365009"/>
    </source>
</evidence>
<feature type="non-terminal residue" evidence="7">
    <location>
        <position position="1"/>
    </location>
</feature>
<dbReference type="Proteomes" id="UP000054196">
    <property type="component" value="Unassembled WGS sequence"/>
</dbReference>
<accession>R7S531</accession>
<comment type="similarity">
    <text evidence="2 6">Belongs to the fungal hydrophobin family.</text>
</comment>
<dbReference type="SMART" id="SM00075">
    <property type="entry name" value="HYDRO"/>
    <property type="match status" value="1"/>
</dbReference>
<keyword evidence="8" id="KW-1185">Reference proteome</keyword>
<keyword evidence="4 6" id="KW-0964">Secreted</keyword>
<dbReference type="HOGENOM" id="CLU_105134_2_0_1"/>
<name>R7S531_PUNST</name>
<comment type="subcellular location">
    <subcellularLocation>
        <location evidence="1 6">Secreted</location>
        <location evidence="1 6">Cell wall</location>
    </subcellularLocation>
</comment>
<dbReference type="OMA" id="CCENTND"/>
<evidence type="ECO:0000313" key="7">
    <source>
        <dbReference type="EMBL" id="EIN05019.1"/>
    </source>
</evidence>
<dbReference type="eggNOG" id="ENOG502ST8F">
    <property type="taxonomic scope" value="Eukaryota"/>
</dbReference>
<protein>
    <recommendedName>
        <fullName evidence="6">Hydrophobin</fullName>
    </recommendedName>
</protein>
<dbReference type="AlphaFoldDB" id="R7S531"/>
<dbReference type="GeneID" id="18882101"/>
<dbReference type="Pfam" id="PF01185">
    <property type="entry name" value="Hydrophobin"/>
    <property type="match status" value="1"/>
</dbReference>